<keyword evidence="7" id="KW-1185">Reference proteome</keyword>
<comment type="caution">
    <text evidence="6">The sequence shown here is derived from an EMBL/GenBank/DDBJ whole genome shotgun (WGS) entry which is preliminary data.</text>
</comment>
<dbReference type="EMBL" id="BEZZ01000655">
    <property type="protein sequence ID" value="GCC35006.1"/>
    <property type="molecule type" value="Genomic_DNA"/>
</dbReference>
<evidence type="ECO:0000256" key="2">
    <source>
        <dbReference type="ARBA" id="ARBA00022574"/>
    </source>
</evidence>
<sequence>MPQTGRADCADHFNEPFLQWYCRILQMINMELGKAKLLRTGINVLHQAVHPLHGIAWTDGKQVALTAIYLVNGEVKFGDSNVIGSFEHVSGLHWGPVCCTGALALLAVQHKKHVTVWQLQNSTLEHNKLLVSQTCELGEIFPILQQGCVWHPKYDVLVVLTKRDASVLFAVQIDNRRVKADIKGSGLVHCACWTTDGNRLVIAVGSALHSYIWNNNQKTLHACNFCPIFDVGGRICAIEACLDFQVVVTTELPLDKICSLNAGATFDISPMSETGSLMSRPTMLAVEENQSMNMRRKSVDSSRSLAEGPILSTSSPLDLTHLLATHRKSDPSPLIHLKRRDCLTGSGHDSSYLILVTFERKVTITRKVSIPGILVPDIVCFDPCRSTIAVSSNNCNIILVYSVTPSSMPNIQQIQLHKNERPKGLCFLTEKLLLLLVGRQKINDVAFLPSSNSDRYLIRLMTKKLLLDDGSVSSETLGQPSINISGMKKYFEDLSKEERFTGKELLLPGNSAVQFPNIKKRLIEEVKNSSSEQSSEASMPKQSGQVSPSEPAVILSYNAESVNRSIDNHGLGTPNRNLISPVLFNGDQVTQSPASTPLNIGDSANDKLEQLSKKMDRLFESLTEIKQCLSQISDYAKNGTKSSVAYSSDPSILYVIYQKILQENTIVDEKRAFTLCEGRLRLNTVQEVFNVFAVEMFHGSNWIVLTADDDGFAPLMFKPNQEIIIRDGRLNTGSIEFPPPPSPTDSISLETQRTM</sequence>
<gene>
    <name evidence="6" type="ORF">chiPu_0013484</name>
</gene>
<evidence type="ECO:0000313" key="6">
    <source>
        <dbReference type="EMBL" id="GCC35006.1"/>
    </source>
</evidence>
<dbReference type="OMA" id="ERGMSHI"/>
<dbReference type="Pfam" id="PF15390">
    <property type="entry name" value="WDCP"/>
    <property type="match status" value="1"/>
</dbReference>
<reference evidence="6 7" key="1">
    <citation type="journal article" date="2018" name="Nat. Ecol. Evol.">
        <title>Shark genomes provide insights into elasmobranch evolution and the origin of vertebrates.</title>
        <authorList>
            <person name="Hara Y"/>
            <person name="Yamaguchi K"/>
            <person name="Onimaru K"/>
            <person name="Kadota M"/>
            <person name="Koyanagi M"/>
            <person name="Keeley SD"/>
            <person name="Tatsumi K"/>
            <person name="Tanaka K"/>
            <person name="Motone F"/>
            <person name="Kageyama Y"/>
            <person name="Nozu R"/>
            <person name="Adachi N"/>
            <person name="Nishimura O"/>
            <person name="Nakagawa R"/>
            <person name="Tanegashima C"/>
            <person name="Kiyatake I"/>
            <person name="Matsumoto R"/>
            <person name="Murakumo K"/>
            <person name="Nishida K"/>
            <person name="Terakita A"/>
            <person name="Kuratani S"/>
            <person name="Sato K"/>
            <person name="Hyodo S Kuraku.S."/>
        </authorList>
    </citation>
    <scope>NUCLEOTIDE SEQUENCE [LARGE SCALE GENOMIC DNA]</scope>
</reference>
<evidence type="ECO:0000313" key="7">
    <source>
        <dbReference type="Proteomes" id="UP000287033"/>
    </source>
</evidence>
<dbReference type="AlphaFoldDB" id="A0A401SXE1"/>
<feature type="region of interest" description="Disordered" evidence="5">
    <location>
        <begin position="734"/>
        <end position="755"/>
    </location>
</feature>
<feature type="region of interest" description="Disordered" evidence="5">
    <location>
        <begin position="526"/>
        <end position="549"/>
    </location>
</feature>
<keyword evidence="4" id="KW-0175">Coiled coil</keyword>
<evidence type="ECO:0000256" key="1">
    <source>
        <dbReference type="ARBA" id="ARBA00015683"/>
    </source>
</evidence>
<dbReference type="Proteomes" id="UP000287033">
    <property type="component" value="Unassembled WGS sequence"/>
</dbReference>
<evidence type="ECO:0000256" key="5">
    <source>
        <dbReference type="SAM" id="MobiDB-lite"/>
    </source>
</evidence>
<keyword evidence="3" id="KW-0677">Repeat</keyword>
<protein>
    <recommendedName>
        <fullName evidence="1">WD repeat and coiled-coil-containing protein</fullName>
    </recommendedName>
</protein>
<dbReference type="OrthoDB" id="6409262at2759"/>
<evidence type="ECO:0000256" key="4">
    <source>
        <dbReference type="ARBA" id="ARBA00023054"/>
    </source>
</evidence>
<accession>A0A401SXE1</accession>
<evidence type="ECO:0000256" key="3">
    <source>
        <dbReference type="ARBA" id="ARBA00022737"/>
    </source>
</evidence>
<dbReference type="InterPro" id="IPR028041">
    <property type="entry name" value="WDCP"/>
</dbReference>
<dbReference type="STRING" id="137246.A0A401SXE1"/>
<feature type="compositionally biased region" description="Polar residues" evidence="5">
    <location>
        <begin position="744"/>
        <end position="755"/>
    </location>
</feature>
<dbReference type="PANTHER" id="PTHR14897">
    <property type="entry name" value="WD REPEAT AND COILED-COIL-CONTAINING PROTEIN"/>
    <property type="match status" value="1"/>
</dbReference>
<dbReference type="PANTHER" id="PTHR14897:SF5">
    <property type="entry name" value="WD REPEAT AND COILED-COIL-CONTAINING PROTEIN"/>
    <property type="match status" value="1"/>
</dbReference>
<organism evidence="6 7">
    <name type="scientific">Chiloscyllium punctatum</name>
    <name type="common">Brownbanded bambooshark</name>
    <name type="synonym">Hemiscyllium punctatum</name>
    <dbReference type="NCBI Taxonomy" id="137246"/>
    <lineage>
        <taxon>Eukaryota</taxon>
        <taxon>Metazoa</taxon>
        <taxon>Chordata</taxon>
        <taxon>Craniata</taxon>
        <taxon>Vertebrata</taxon>
        <taxon>Chondrichthyes</taxon>
        <taxon>Elasmobranchii</taxon>
        <taxon>Galeomorphii</taxon>
        <taxon>Galeoidea</taxon>
        <taxon>Orectolobiformes</taxon>
        <taxon>Hemiscylliidae</taxon>
        <taxon>Chiloscyllium</taxon>
    </lineage>
</organism>
<keyword evidence="2" id="KW-0853">WD repeat</keyword>
<proteinExistence type="predicted"/>
<dbReference type="SUPFAM" id="SSF101908">
    <property type="entry name" value="Putative isomerase YbhE"/>
    <property type="match status" value="1"/>
</dbReference>
<dbReference type="GO" id="GO:0019900">
    <property type="term" value="F:kinase binding"/>
    <property type="evidence" value="ECO:0007669"/>
    <property type="project" value="TreeGrafter"/>
</dbReference>
<name>A0A401SXE1_CHIPU</name>
<feature type="compositionally biased region" description="Low complexity" evidence="5">
    <location>
        <begin position="528"/>
        <end position="538"/>
    </location>
</feature>